<feature type="signal peptide" evidence="1">
    <location>
        <begin position="1"/>
        <end position="25"/>
    </location>
</feature>
<keyword evidence="1" id="KW-0732">Signal</keyword>
<proteinExistence type="predicted"/>
<dbReference type="SUPFAM" id="SSF53850">
    <property type="entry name" value="Periplasmic binding protein-like II"/>
    <property type="match status" value="1"/>
</dbReference>
<dbReference type="PANTHER" id="PTHR43649:SF12">
    <property type="entry name" value="DIACETYLCHITOBIOSE BINDING PROTEIN DASA"/>
    <property type="match status" value="1"/>
</dbReference>
<dbReference type="PROSITE" id="PS51257">
    <property type="entry name" value="PROKAR_LIPOPROTEIN"/>
    <property type="match status" value="1"/>
</dbReference>
<dbReference type="Proteomes" id="UP000607645">
    <property type="component" value="Unassembled WGS sequence"/>
</dbReference>
<dbReference type="Pfam" id="PF13416">
    <property type="entry name" value="SBP_bac_8"/>
    <property type="match status" value="1"/>
</dbReference>
<comment type="caution">
    <text evidence="2">The sequence shown here is derived from an EMBL/GenBank/DDBJ whole genome shotgun (WGS) entry which is preliminary data.</text>
</comment>
<organism evidence="2 3">
    <name type="scientific">Lawsonibacter faecis</name>
    <dbReference type="NCBI Taxonomy" id="2763052"/>
    <lineage>
        <taxon>Bacteria</taxon>
        <taxon>Bacillati</taxon>
        <taxon>Bacillota</taxon>
        <taxon>Clostridia</taxon>
        <taxon>Eubacteriales</taxon>
        <taxon>Oscillospiraceae</taxon>
        <taxon>Lawsonibacter</taxon>
    </lineage>
</organism>
<protein>
    <submittedName>
        <fullName evidence="2">Extracellular solute-binding protein</fullName>
    </submittedName>
</protein>
<dbReference type="EMBL" id="JACOPQ010000002">
    <property type="protein sequence ID" value="MBC5736222.1"/>
    <property type="molecule type" value="Genomic_DNA"/>
</dbReference>
<dbReference type="RefSeq" id="WP_186918582.1">
    <property type="nucleotide sequence ID" value="NZ_JACOPQ010000002.1"/>
</dbReference>
<name>A0A8J6J4W2_9FIRM</name>
<accession>A0A8J6J4W2</accession>
<dbReference type="InterPro" id="IPR006059">
    <property type="entry name" value="SBP"/>
</dbReference>
<evidence type="ECO:0000313" key="3">
    <source>
        <dbReference type="Proteomes" id="UP000607645"/>
    </source>
</evidence>
<feature type="chain" id="PRO_5035196300" evidence="1">
    <location>
        <begin position="26"/>
        <end position="485"/>
    </location>
</feature>
<dbReference type="InterPro" id="IPR050490">
    <property type="entry name" value="Bact_solute-bd_prot1"/>
</dbReference>
<reference evidence="2" key="1">
    <citation type="submission" date="2020-08" db="EMBL/GenBank/DDBJ databases">
        <title>Genome public.</title>
        <authorList>
            <person name="Liu C."/>
            <person name="Sun Q."/>
        </authorList>
    </citation>
    <scope>NUCLEOTIDE SEQUENCE</scope>
    <source>
        <strain evidence="2">NSJ-52</strain>
    </source>
</reference>
<evidence type="ECO:0000256" key="1">
    <source>
        <dbReference type="SAM" id="SignalP"/>
    </source>
</evidence>
<evidence type="ECO:0000313" key="2">
    <source>
        <dbReference type="EMBL" id="MBC5736222.1"/>
    </source>
</evidence>
<sequence>MKLWRRVLALGLCAASCLTLLGGCAGEGAGKGKDPLAITIWHYYNSDQQQIFDQLVQEYNESVGAEQGVVVVAHSYGGVNELNEKVLDAVHGRVGAEEVPDVFASYADTAYEISSMGRVADISQYLTAEEQARYVTSYLDEGRFEEGAGFRIFPIAKATELLFLNETVWEEFCAATGTGEDALTTWEGVTAVSEAYYDWTDGQTPDVPDDGRAFFGRDAFANYIIIGSMQLGVELFQVKDGKVTLNVDEAVMRRLWDNYYVPYVNGWFTAKGRFRSDDIRTGDLVACVGSSSGASFFTSEVTQDDGSTYPIVGGVRALPNFAGTDPMAVQQGAGMVVTKSNAEREKAAVDFLKWFTQPEQNVRFAMASGYLPVTYEGNDTERIALTAEENGQAMSKVLKESVDIGVAMTGEYALYTSKAFEHGSAARAVAESSMKDKAAGDRSEVEALMASGLSRGEAVARYDTEENFQAWLQAFRQALESAVAE</sequence>
<gene>
    <name evidence="2" type="ORF">H8S62_04250</name>
</gene>
<keyword evidence="3" id="KW-1185">Reference proteome</keyword>
<dbReference type="AlphaFoldDB" id="A0A8J6J4W2"/>
<dbReference type="Gene3D" id="3.40.190.10">
    <property type="entry name" value="Periplasmic binding protein-like II"/>
    <property type="match status" value="1"/>
</dbReference>
<dbReference type="PANTHER" id="PTHR43649">
    <property type="entry name" value="ARABINOSE-BINDING PROTEIN-RELATED"/>
    <property type="match status" value="1"/>
</dbReference>